<keyword evidence="3" id="KW-1185">Reference proteome</keyword>
<dbReference type="EMBL" id="FQYX01000010">
    <property type="protein sequence ID" value="SHJ05820.1"/>
    <property type="molecule type" value="Genomic_DNA"/>
</dbReference>
<sequence length="114" mass="13314">MCRYIFLPCVLFCLAVSLKTTAQTNNDTVVVAKHEIVNRTILEQFEPGMILSKETRIRLKKDRISEAKRRRVFLDSLSISDRKRKKLLRDLTKKPFSNRLLNNLAKTSFKDSEN</sequence>
<accession>A0A1M6G7A5</accession>
<proteinExistence type="predicted"/>
<gene>
    <name evidence="2" type="ORF">SAMN04487911_11057</name>
</gene>
<evidence type="ECO:0000256" key="1">
    <source>
        <dbReference type="SAM" id="SignalP"/>
    </source>
</evidence>
<organism evidence="2 3">
    <name type="scientific">Arenibacter nanhaiticus</name>
    <dbReference type="NCBI Taxonomy" id="558155"/>
    <lineage>
        <taxon>Bacteria</taxon>
        <taxon>Pseudomonadati</taxon>
        <taxon>Bacteroidota</taxon>
        <taxon>Flavobacteriia</taxon>
        <taxon>Flavobacteriales</taxon>
        <taxon>Flavobacteriaceae</taxon>
        <taxon>Arenibacter</taxon>
    </lineage>
</organism>
<evidence type="ECO:0000313" key="2">
    <source>
        <dbReference type="EMBL" id="SHJ05820.1"/>
    </source>
</evidence>
<feature type="signal peptide" evidence="1">
    <location>
        <begin position="1"/>
        <end position="22"/>
    </location>
</feature>
<dbReference type="STRING" id="558155.SAMN04487911_11057"/>
<name>A0A1M6G7A5_9FLAO</name>
<dbReference type="Proteomes" id="UP000184231">
    <property type="component" value="Unassembled WGS sequence"/>
</dbReference>
<dbReference type="OrthoDB" id="1446828at2"/>
<reference evidence="2 3" key="1">
    <citation type="submission" date="2016-11" db="EMBL/GenBank/DDBJ databases">
        <authorList>
            <person name="Jaros S."/>
            <person name="Januszkiewicz K."/>
            <person name="Wedrychowicz H."/>
        </authorList>
    </citation>
    <scope>NUCLEOTIDE SEQUENCE [LARGE SCALE GENOMIC DNA]</scope>
    <source>
        <strain evidence="2 3">CGMCC 1.8863</strain>
    </source>
</reference>
<feature type="chain" id="PRO_5012951799" evidence="1">
    <location>
        <begin position="23"/>
        <end position="114"/>
    </location>
</feature>
<protein>
    <submittedName>
        <fullName evidence="2">Uncharacterized protein</fullName>
    </submittedName>
</protein>
<dbReference type="RefSeq" id="WP_072764260.1">
    <property type="nucleotide sequence ID" value="NZ_FQYX01000010.1"/>
</dbReference>
<dbReference type="AlphaFoldDB" id="A0A1M6G7A5"/>
<evidence type="ECO:0000313" key="3">
    <source>
        <dbReference type="Proteomes" id="UP000184231"/>
    </source>
</evidence>
<keyword evidence="1" id="KW-0732">Signal</keyword>